<dbReference type="InterPro" id="IPR011335">
    <property type="entry name" value="Restrct_endonuc-II-like"/>
</dbReference>
<proteinExistence type="inferred from homology"/>
<dbReference type="Pfam" id="PF01420">
    <property type="entry name" value="Methylase_S"/>
    <property type="match status" value="1"/>
</dbReference>
<keyword evidence="8" id="KW-1185">Reference proteome</keyword>
<dbReference type="SUPFAM" id="SSF52980">
    <property type="entry name" value="Restriction endonuclease-like"/>
    <property type="match status" value="1"/>
</dbReference>
<evidence type="ECO:0000256" key="4">
    <source>
        <dbReference type="SAM" id="MobiDB-lite"/>
    </source>
</evidence>
<dbReference type="InterPro" id="IPR047216">
    <property type="entry name" value="Endonuclease_DUF559_bact"/>
</dbReference>
<evidence type="ECO:0000256" key="1">
    <source>
        <dbReference type="ARBA" id="ARBA00010923"/>
    </source>
</evidence>
<dbReference type="GO" id="GO:0009307">
    <property type="term" value="P:DNA restriction-modification system"/>
    <property type="evidence" value="ECO:0007669"/>
    <property type="project" value="UniProtKB-KW"/>
</dbReference>
<keyword evidence="3" id="KW-0238">DNA-binding</keyword>
<evidence type="ECO:0000259" key="5">
    <source>
        <dbReference type="Pfam" id="PF01420"/>
    </source>
</evidence>
<evidence type="ECO:0000259" key="6">
    <source>
        <dbReference type="Pfam" id="PF04480"/>
    </source>
</evidence>
<dbReference type="Gene3D" id="3.40.960.10">
    <property type="entry name" value="VSR Endonuclease"/>
    <property type="match status" value="1"/>
</dbReference>
<evidence type="ECO:0000313" key="7">
    <source>
        <dbReference type="EMBL" id="CAI8034989.1"/>
    </source>
</evidence>
<dbReference type="SUPFAM" id="SSF116734">
    <property type="entry name" value="DNA methylase specificity domain"/>
    <property type="match status" value="1"/>
</dbReference>
<keyword evidence="2" id="KW-0680">Restriction system</keyword>
<dbReference type="EMBL" id="CASHTH010002766">
    <property type="protein sequence ID" value="CAI8034989.1"/>
    <property type="molecule type" value="Genomic_DNA"/>
</dbReference>
<accession>A0AA35WW39</accession>
<protein>
    <submittedName>
        <fullName evidence="7">Type-1 restriction enzyme MjaXP specificity protein</fullName>
    </submittedName>
</protein>
<dbReference type="PANTHER" id="PTHR38590">
    <property type="entry name" value="BLL0828 PROTEIN"/>
    <property type="match status" value="1"/>
</dbReference>
<evidence type="ECO:0000256" key="2">
    <source>
        <dbReference type="ARBA" id="ARBA00022747"/>
    </source>
</evidence>
<evidence type="ECO:0000313" key="8">
    <source>
        <dbReference type="Proteomes" id="UP001174909"/>
    </source>
</evidence>
<dbReference type="CDD" id="cd17273">
    <property type="entry name" value="RMtype1_S_EcoJA69PI-TRD1-CR1_like"/>
    <property type="match status" value="1"/>
</dbReference>
<dbReference type="AlphaFoldDB" id="A0AA35WW39"/>
<feature type="region of interest" description="Disordered" evidence="4">
    <location>
        <begin position="157"/>
        <end position="178"/>
    </location>
</feature>
<feature type="domain" description="Type I restriction modification DNA specificity" evidence="5">
    <location>
        <begin position="212"/>
        <end position="362"/>
    </location>
</feature>
<dbReference type="GO" id="GO:0003677">
    <property type="term" value="F:DNA binding"/>
    <property type="evidence" value="ECO:0007669"/>
    <property type="project" value="UniProtKB-KW"/>
</dbReference>
<dbReference type="GO" id="GO:0006281">
    <property type="term" value="P:DNA repair"/>
    <property type="evidence" value="ECO:0007669"/>
    <property type="project" value="UniProtKB-ARBA"/>
</dbReference>
<dbReference type="Proteomes" id="UP001174909">
    <property type="component" value="Unassembled WGS sequence"/>
</dbReference>
<reference evidence="7" key="1">
    <citation type="submission" date="2023-03" db="EMBL/GenBank/DDBJ databases">
        <authorList>
            <person name="Steffen K."/>
            <person name="Cardenas P."/>
        </authorList>
    </citation>
    <scope>NUCLEOTIDE SEQUENCE</scope>
</reference>
<organism evidence="7 8">
    <name type="scientific">Geodia barretti</name>
    <name type="common">Barrett's horny sponge</name>
    <dbReference type="NCBI Taxonomy" id="519541"/>
    <lineage>
        <taxon>Eukaryota</taxon>
        <taxon>Metazoa</taxon>
        <taxon>Porifera</taxon>
        <taxon>Demospongiae</taxon>
        <taxon>Heteroscleromorpha</taxon>
        <taxon>Tetractinellida</taxon>
        <taxon>Astrophorina</taxon>
        <taxon>Geodiidae</taxon>
        <taxon>Geodia</taxon>
    </lineage>
</organism>
<feature type="domain" description="DUF559" evidence="6">
    <location>
        <begin position="49"/>
        <end position="154"/>
    </location>
</feature>
<dbReference type="PANTHER" id="PTHR38590:SF1">
    <property type="entry name" value="BLL0828 PROTEIN"/>
    <property type="match status" value="1"/>
</dbReference>
<comment type="similarity">
    <text evidence="1">Belongs to the type-I restriction system S methylase family.</text>
</comment>
<gene>
    <name evidence="7" type="ORF">GBAR_LOCUS19638</name>
</gene>
<dbReference type="InterPro" id="IPR000055">
    <property type="entry name" value="Restrct_endonuc_typeI_TRD"/>
</dbReference>
<dbReference type="InterPro" id="IPR044946">
    <property type="entry name" value="Restrct_endonuc_typeI_TRD_sf"/>
</dbReference>
<sequence length="418" mass="46341">MFPVYFVNDVRLAQGDKGASPQASRWGESGATQPPRPWPDIKRQYAPKTLQHAQTLRQNQTNAEGLLWHYLRNKQLGGYKFRRQQPIGPYIADFACLPEKLLIELDGGQHADPSAPDEQRDRFLRQQGYRVLRFWNHEVFADCFGVLERAYEALTDPPPLQPAPDGLASATPPQGGSDWSVDRARVYLGSMDPEIAALFPDRFVDSELGEIPAGWEISKIGDEVNAMGGATPSTKEPAFWDEGKQYWATPKDLAKLPSPVLLETERKITDAGVKKVSSGLLPIGTVLLSSRAPIGYLAIAEVPTAVNQGFIAIVCKKRLPNVYVLFWCSKNLDNIRGISGGSTFAEISKKAFRPIPVTVPSEQVLATYEDVVRPLYGRIVVNTKELESLVRTRDLFLPKLISGSIRLRESEKATEAAT</sequence>
<dbReference type="Pfam" id="PF04480">
    <property type="entry name" value="DUF559"/>
    <property type="match status" value="1"/>
</dbReference>
<name>A0AA35WW39_GEOBA</name>
<feature type="region of interest" description="Disordered" evidence="4">
    <location>
        <begin position="16"/>
        <end position="40"/>
    </location>
</feature>
<dbReference type="Gene3D" id="3.90.220.20">
    <property type="entry name" value="DNA methylase specificity domains"/>
    <property type="match status" value="1"/>
</dbReference>
<comment type="caution">
    <text evidence="7">The sequence shown here is derived from an EMBL/GenBank/DDBJ whole genome shotgun (WGS) entry which is preliminary data.</text>
</comment>
<dbReference type="CDD" id="cd01038">
    <property type="entry name" value="Endonuclease_DUF559"/>
    <property type="match status" value="1"/>
</dbReference>
<evidence type="ECO:0000256" key="3">
    <source>
        <dbReference type="ARBA" id="ARBA00023125"/>
    </source>
</evidence>
<dbReference type="InterPro" id="IPR007569">
    <property type="entry name" value="DUF559"/>
</dbReference>